<dbReference type="GO" id="GO:0000160">
    <property type="term" value="P:phosphorelay signal transduction system"/>
    <property type="evidence" value="ECO:0007669"/>
    <property type="project" value="UniProtKB-KW"/>
</dbReference>
<feature type="domain" description="Response regulatory" evidence="5">
    <location>
        <begin position="10"/>
        <end position="122"/>
    </location>
</feature>
<evidence type="ECO:0000256" key="4">
    <source>
        <dbReference type="PROSITE-ProRule" id="PRU00169"/>
    </source>
</evidence>
<dbReference type="SMART" id="SM00448">
    <property type="entry name" value="REC"/>
    <property type="match status" value="1"/>
</dbReference>
<dbReference type="OrthoDB" id="5966285at2"/>
<dbReference type="InterPro" id="IPR008207">
    <property type="entry name" value="Sig_transdc_His_kin_Hpt_dom"/>
</dbReference>
<dbReference type="PROSITE" id="PS50894">
    <property type="entry name" value="HPT"/>
    <property type="match status" value="1"/>
</dbReference>
<accession>A0A286CVG6</accession>
<dbReference type="InterPro" id="IPR036641">
    <property type="entry name" value="HPT_dom_sf"/>
</dbReference>
<keyword evidence="2" id="KW-0902">Two-component regulatory system</keyword>
<feature type="modified residue" description="Phosphohistidine" evidence="3">
    <location>
        <position position="195"/>
    </location>
</feature>
<dbReference type="AlphaFoldDB" id="A0A286CVG6"/>
<evidence type="ECO:0000256" key="2">
    <source>
        <dbReference type="ARBA" id="ARBA00023012"/>
    </source>
</evidence>
<dbReference type="Pfam" id="PF01627">
    <property type="entry name" value="Hpt"/>
    <property type="match status" value="1"/>
</dbReference>
<dbReference type="EMBL" id="OCND01000001">
    <property type="protein sequence ID" value="SOD50408.1"/>
    <property type="molecule type" value="Genomic_DNA"/>
</dbReference>
<evidence type="ECO:0000259" key="5">
    <source>
        <dbReference type="PROSITE" id="PS50110"/>
    </source>
</evidence>
<keyword evidence="8" id="KW-1185">Reference proteome</keyword>
<dbReference type="PROSITE" id="PS50110">
    <property type="entry name" value="RESPONSE_REGULATORY"/>
    <property type="match status" value="1"/>
</dbReference>
<evidence type="ECO:0000313" key="8">
    <source>
        <dbReference type="Proteomes" id="UP000219374"/>
    </source>
</evidence>
<feature type="modified residue" description="4-aspartylphosphate" evidence="4">
    <location>
        <position position="57"/>
    </location>
</feature>
<dbReference type="Gene3D" id="3.40.50.2300">
    <property type="match status" value="1"/>
</dbReference>
<dbReference type="InterPro" id="IPR011006">
    <property type="entry name" value="CheY-like_superfamily"/>
</dbReference>
<evidence type="ECO:0000256" key="1">
    <source>
        <dbReference type="ARBA" id="ARBA00022553"/>
    </source>
</evidence>
<dbReference type="InterPro" id="IPR050595">
    <property type="entry name" value="Bact_response_regulator"/>
</dbReference>
<gene>
    <name evidence="7" type="ORF">SAMN06296416_101107</name>
</gene>
<evidence type="ECO:0000259" key="6">
    <source>
        <dbReference type="PROSITE" id="PS50894"/>
    </source>
</evidence>
<protein>
    <submittedName>
        <fullName evidence="7">Hpt domain-containing protein</fullName>
    </submittedName>
</protein>
<proteinExistence type="predicted"/>
<dbReference type="SUPFAM" id="SSF52172">
    <property type="entry name" value="CheY-like"/>
    <property type="match status" value="1"/>
</dbReference>
<dbReference type="CDD" id="cd00156">
    <property type="entry name" value="REC"/>
    <property type="match status" value="1"/>
</dbReference>
<dbReference type="Gene3D" id="1.20.120.160">
    <property type="entry name" value="HPT domain"/>
    <property type="match status" value="1"/>
</dbReference>
<organism evidence="7 8">
    <name type="scientific">Pseudoxanthomonas wuyuanensis</name>
    <dbReference type="NCBI Taxonomy" id="1073196"/>
    <lineage>
        <taxon>Bacteria</taxon>
        <taxon>Pseudomonadati</taxon>
        <taxon>Pseudomonadota</taxon>
        <taxon>Gammaproteobacteria</taxon>
        <taxon>Lysobacterales</taxon>
        <taxon>Lysobacteraceae</taxon>
        <taxon>Pseudoxanthomonas</taxon>
    </lineage>
</organism>
<keyword evidence="1 4" id="KW-0597">Phosphoprotein</keyword>
<evidence type="ECO:0000313" key="7">
    <source>
        <dbReference type="EMBL" id="SOD50408.1"/>
    </source>
</evidence>
<reference evidence="7 8" key="1">
    <citation type="submission" date="2017-09" db="EMBL/GenBank/DDBJ databases">
        <authorList>
            <person name="Ehlers B."/>
            <person name="Leendertz F.H."/>
        </authorList>
    </citation>
    <scope>NUCLEOTIDE SEQUENCE [LARGE SCALE GENOMIC DNA]</scope>
    <source>
        <strain evidence="7 8">CGMCC 1.10978</strain>
    </source>
</reference>
<dbReference type="InterPro" id="IPR001789">
    <property type="entry name" value="Sig_transdc_resp-reg_receiver"/>
</dbReference>
<dbReference type="GO" id="GO:0004672">
    <property type="term" value="F:protein kinase activity"/>
    <property type="evidence" value="ECO:0007669"/>
    <property type="project" value="UniProtKB-ARBA"/>
</dbReference>
<evidence type="ECO:0000256" key="3">
    <source>
        <dbReference type="PROSITE-ProRule" id="PRU00110"/>
    </source>
</evidence>
<dbReference type="PANTHER" id="PTHR44591:SF21">
    <property type="entry name" value="TWO-COMPONENT RESPONSE REGULATOR"/>
    <property type="match status" value="1"/>
</dbReference>
<feature type="domain" description="HPt" evidence="6">
    <location>
        <begin position="156"/>
        <end position="240"/>
    </location>
</feature>
<dbReference type="Proteomes" id="UP000219374">
    <property type="component" value="Unassembled WGS sequence"/>
</dbReference>
<dbReference type="Pfam" id="PF00072">
    <property type="entry name" value="Response_reg"/>
    <property type="match status" value="1"/>
</dbReference>
<name>A0A286CVG6_9GAMM</name>
<dbReference type="PANTHER" id="PTHR44591">
    <property type="entry name" value="STRESS RESPONSE REGULATOR PROTEIN 1"/>
    <property type="match status" value="1"/>
</dbReference>
<dbReference type="SUPFAM" id="SSF47226">
    <property type="entry name" value="Histidine-containing phosphotransfer domain, HPT domain"/>
    <property type="match status" value="1"/>
</dbReference>
<sequence>MSDKHAMKPRLLLVEDDPISSRFLSTVLQALPADVDIAGDCAAALASAGGHALWLIDANLPDGSGSELLARLRQRSPATPGIAHTADGSAALHQQLLDAGFAQVLVKPLTAQALQTAVRDALTGAAGATSKTAPAAAADAMADWDDEAALRALHGNAQHVEQLRGLFLAELPSVCEKIADALRSDDVAGLQAALHRLRASCGFVGAARLAAAVQQLQAAPASPQARTEFQAAAGALAAAG</sequence>